<accession>A0A0F9QSV4</accession>
<evidence type="ECO:0008006" key="2">
    <source>
        <dbReference type="Google" id="ProtNLM"/>
    </source>
</evidence>
<sequence>MTNKAFLVRDGLRSGSTLVINSAGSWVGNTITEVFGGTGQTTYAIGDILFASAPNTLSKLPKGAAGDVLTMGSPLLPSWQTAIGGGSPVPSHTHDNIADADLLDKTDDETITKTYKFTKNAAGLLNPINLESSGPGIFWLETDESADHGGWKQFCSSADWKLYTTTDLGVATTLAMEFVRGATTALTEVNFPSCPVTSQGNHLLEGYSGQRNIIHSDRIRVQPGATPGTNININAFSSHTAAFNPVDTTDATNLAAGGTSGSWSLSADGKTITQNNSIGTIGPMIASIGIHNINNSSTTEMYTAVAGSASSRLTLIIFKRGSNNTVDWRTIFAAGDLMDVFVIYVTNQ</sequence>
<reference evidence="1" key="1">
    <citation type="journal article" date="2015" name="Nature">
        <title>Complex archaea that bridge the gap between prokaryotes and eukaryotes.</title>
        <authorList>
            <person name="Spang A."/>
            <person name="Saw J.H."/>
            <person name="Jorgensen S.L."/>
            <person name="Zaremba-Niedzwiedzka K."/>
            <person name="Martijn J."/>
            <person name="Lind A.E."/>
            <person name="van Eijk R."/>
            <person name="Schleper C."/>
            <person name="Guy L."/>
            <person name="Ettema T.J."/>
        </authorList>
    </citation>
    <scope>NUCLEOTIDE SEQUENCE</scope>
</reference>
<evidence type="ECO:0000313" key="1">
    <source>
        <dbReference type="EMBL" id="KKN08283.1"/>
    </source>
</evidence>
<name>A0A0F9QSV4_9ZZZZ</name>
<proteinExistence type="predicted"/>
<gene>
    <name evidence="1" type="ORF">LCGC14_1058290</name>
</gene>
<protein>
    <recommendedName>
        <fullName evidence="2">Major tropism determinant N-terminal domain-containing protein</fullName>
    </recommendedName>
</protein>
<dbReference type="EMBL" id="LAZR01004474">
    <property type="protein sequence ID" value="KKN08283.1"/>
    <property type="molecule type" value="Genomic_DNA"/>
</dbReference>
<dbReference type="AlphaFoldDB" id="A0A0F9QSV4"/>
<comment type="caution">
    <text evidence="1">The sequence shown here is derived from an EMBL/GenBank/DDBJ whole genome shotgun (WGS) entry which is preliminary data.</text>
</comment>
<organism evidence="1">
    <name type="scientific">marine sediment metagenome</name>
    <dbReference type="NCBI Taxonomy" id="412755"/>
    <lineage>
        <taxon>unclassified sequences</taxon>
        <taxon>metagenomes</taxon>
        <taxon>ecological metagenomes</taxon>
    </lineage>
</organism>